<dbReference type="EMBL" id="CP058555">
    <property type="protein sequence ID" value="QMV68800.1"/>
    <property type="molecule type" value="Genomic_DNA"/>
</dbReference>
<sequence length="59" mass="6717">MKKYDEQIGAIESKTEFLQQISVKPDMQINALAAPSDSDLVFQYDDSGNQIRREVIKVN</sequence>
<name>A0A7G5E475_9SPHI</name>
<dbReference type="RefSeq" id="WP_182329767.1">
    <property type="nucleotide sequence ID" value="NZ_CP058555.1"/>
</dbReference>
<gene>
    <name evidence="1" type="ORF">HS960_14550</name>
</gene>
<protein>
    <submittedName>
        <fullName evidence="1">Uncharacterized protein</fullName>
    </submittedName>
</protein>
<organism evidence="1 2">
    <name type="scientific">Sphingobacterium paramultivorum</name>
    <dbReference type="NCBI Taxonomy" id="2886510"/>
    <lineage>
        <taxon>Bacteria</taxon>
        <taxon>Pseudomonadati</taxon>
        <taxon>Bacteroidota</taxon>
        <taxon>Sphingobacteriia</taxon>
        <taxon>Sphingobacteriales</taxon>
        <taxon>Sphingobacteriaceae</taxon>
        <taxon>Sphingobacterium</taxon>
    </lineage>
</organism>
<reference evidence="1 2" key="1">
    <citation type="journal article" date="2020" name="G3 (Bethesda)">
        <title>CeMbio - The Caenorhabditis elegans Microbiome Resource.</title>
        <authorList>
            <person name="Dirksen P."/>
            <person name="Assie A."/>
            <person name="Zimmermann J."/>
            <person name="Zhang F."/>
            <person name="Tietje A.M."/>
            <person name="Marsh S.A."/>
            <person name="Felix M.A."/>
            <person name="Shapira M."/>
            <person name="Kaleta C."/>
            <person name="Schulenburg H."/>
            <person name="Samuel B."/>
        </authorList>
    </citation>
    <scope>NUCLEOTIDE SEQUENCE [LARGE SCALE GENOMIC DNA]</scope>
    <source>
        <strain evidence="1 2">BIGb0170</strain>
    </source>
</reference>
<accession>A0A7G5E475</accession>
<dbReference type="AlphaFoldDB" id="A0A7G5E475"/>
<proteinExistence type="predicted"/>
<evidence type="ECO:0000313" key="1">
    <source>
        <dbReference type="EMBL" id="QMV68800.1"/>
    </source>
</evidence>
<evidence type="ECO:0000313" key="2">
    <source>
        <dbReference type="Proteomes" id="UP000515450"/>
    </source>
</evidence>
<keyword evidence="2" id="KW-1185">Reference proteome</keyword>
<dbReference type="Proteomes" id="UP000515450">
    <property type="component" value="Chromosome"/>
</dbReference>